<dbReference type="AlphaFoldDB" id="A0AA35Q5Y0"/>
<name>A0AA35Q5Y0_9HYPO</name>
<reference evidence="2" key="1">
    <citation type="submission" date="2023-01" db="EMBL/GenBank/DDBJ databases">
        <authorList>
            <person name="Piombo E."/>
        </authorList>
    </citation>
    <scope>NUCLEOTIDE SEQUENCE</scope>
</reference>
<organism evidence="2 3">
    <name type="scientific">Clonostachys chloroleuca</name>
    <dbReference type="NCBI Taxonomy" id="1926264"/>
    <lineage>
        <taxon>Eukaryota</taxon>
        <taxon>Fungi</taxon>
        <taxon>Dikarya</taxon>
        <taxon>Ascomycota</taxon>
        <taxon>Pezizomycotina</taxon>
        <taxon>Sordariomycetes</taxon>
        <taxon>Hypocreomycetidae</taxon>
        <taxon>Hypocreales</taxon>
        <taxon>Bionectriaceae</taxon>
        <taxon>Clonostachys</taxon>
    </lineage>
</organism>
<evidence type="ECO:0000313" key="2">
    <source>
        <dbReference type="EMBL" id="CAI6095146.1"/>
    </source>
</evidence>
<accession>A0AA35Q5Y0</accession>
<feature type="transmembrane region" description="Helical" evidence="1">
    <location>
        <begin position="12"/>
        <end position="31"/>
    </location>
</feature>
<protein>
    <submittedName>
        <fullName evidence="2">Uncharacterized protein</fullName>
    </submittedName>
</protein>
<feature type="non-terminal residue" evidence="2">
    <location>
        <position position="67"/>
    </location>
</feature>
<keyword evidence="1" id="KW-0472">Membrane</keyword>
<proteinExistence type="predicted"/>
<keyword evidence="1" id="KW-0812">Transmembrane</keyword>
<dbReference type="EMBL" id="CABFNP030001261">
    <property type="protein sequence ID" value="CAI6095146.1"/>
    <property type="molecule type" value="Genomic_DNA"/>
</dbReference>
<evidence type="ECO:0000256" key="1">
    <source>
        <dbReference type="SAM" id="Phobius"/>
    </source>
</evidence>
<sequence>MIPAVLPAVVRVVIPLILSLLGMAQAGLTALDIHGAHTQLITQSRPITRSQLLGSHPTIQSHLLTPR</sequence>
<evidence type="ECO:0000313" key="3">
    <source>
        <dbReference type="Proteomes" id="UP001160390"/>
    </source>
</evidence>
<comment type="caution">
    <text evidence="2">The sequence shown here is derived from an EMBL/GenBank/DDBJ whole genome shotgun (WGS) entry which is preliminary data.</text>
</comment>
<keyword evidence="3" id="KW-1185">Reference proteome</keyword>
<dbReference type="Proteomes" id="UP001160390">
    <property type="component" value="Unassembled WGS sequence"/>
</dbReference>
<gene>
    <name evidence="2" type="ORF">CCHLO57077_00007608</name>
</gene>
<keyword evidence="1" id="KW-1133">Transmembrane helix</keyword>